<comment type="subcellular location">
    <subcellularLocation>
        <location evidence="1">Membrane</location>
        <topology evidence="1">Multi-pass membrane protein</topology>
    </subcellularLocation>
</comment>
<dbReference type="GO" id="GO:0016020">
    <property type="term" value="C:membrane"/>
    <property type="evidence" value="ECO:0007669"/>
    <property type="project" value="UniProtKB-SubCell"/>
</dbReference>
<keyword evidence="5" id="KW-0472">Membrane</keyword>
<dbReference type="Pfam" id="PF00854">
    <property type="entry name" value="PTR2"/>
    <property type="match status" value="1"/>
</dbReference>
<organism evidence="6">
    <name type="scientific">Aegilops tauschii</name>
    <name type="common">Tausch's goatgrass</name>
    <name type="synonym">Aegilops squarrosa</name>
    <dbReference type="NCBI Taxonomy" id="37682"/>
    <lineage>
        <taxon>Eukaryota</taxon>
        <taxon>Viridiplantae</taxon>
        <taxon>Streptophyta</taxon>
        <taxon>Embryophyta</taxon>
        <taxon>Tracheophyta</taxon>
        <taxon>Spermatophyta</taxon>
        <taxon>Magnoliopsida</taxon>
        <taxon>Liliopsida</taxon>
        <taxon>Poales</taxon>
        <taxon>Poaceae</taxon>
        <taxon>BOP clade</taxon>
        <taxon>Pooideae</taxon>
        <taxon>Triticodae</taxon>
        <taxon>Triticeae</taxon>
        <taxon>Triticinae</taxon>
        <taxon>Aegilops</taxon>
    </lineage>
</organism>
<evidence type="ECO:0000256" key="3">
    <source>
        <dbReference type="ARBA" id="ARBA00022692"/>
    </source>
</evidence>
<dbReference type="AlphaFoldDB" id="M8CSK1"/>
<protein>
    <submittedName>
        <fullName evidence="6">Uncharacterized protein</fullName>
    </submittedName>
</protein>
<accession>M8CSK1</accession>
<keyword evidence="3" id="KW-0812">Transmembrane</keyword>
<comment type="similarity">
    <text evidence="2">Belongs to the major facilitator superfamily. Proton-dependent oligopeptide transporter (POT/PTR) (TC 2.A.17) family.</text>
</comment>
<sequence>MVWLGNVVNIANSMNMVSYLRGTMNMGVAAAATTSTNFVAALQMFTIPAAFLADSYVKRFYTVLIFAPVEILGYILLAIQAHVPSLHPPACSVNEPHNCEPVHGTNLSLLLLGMYMICIGEGAIRACLPALGGDQFDNADAVERRLESSFFNWSTFFVSMGTFFGLIFVVWLENNKGWGVGFGVCAAIVLLGLLIWAAGFPFYRNQVPTGSPITRIMQQDGATQAAVQVGHLRTTHLMIQVLHELKSLDVKHLKIAKLKKIHSMAMAYKTEYEHVKGRDNKRKNQGSKSKCLHKCHGNNLKTKMTSVKNKRNERVYTKRSKMPKHFDNNNYGAKFKLKRP</sequence>
<dbReference type="InterPro" id="IPR036259">
    <property type="entry name" value="MFS_trans_sf"/>
</dbReference>
<name>M8CSK1_AEGTA</name>
<dbReference type="ExpressionAtlas" id="M8CSK1">
    <property type="expression patterns" value="baseline"/>
</dbReference>
<dbReference type="GO" id="GO:0022857">
    <property type="term" value="F:transmembrane transporter activity"/>
    <property type="evidence" value="ECO:0007669"/>
    <property type="project" value="InterPro"/>
</dbReference>
<evidence type="ECO:0000256" key="2">
    <source>
        <dbReference type="ARBA" id="ARBA00005982"/>
    </source>
</evidence>
<dbReference type="InterPro" id="IPR000109">
    <property type="entry name" value="POT_fam"/>
</dbReference>
<dbReference type="EnsemblPlants" id="EMT30577">
    <property type="protein sequence ID" value="EMT30577"/>
    <property type="gene ID" value="F775_43043"/>
</dbReference>
<dbReference type="Gene3D" id="1.20.1250.20">
    <property type="entry name" value="MFS general substrate transporter like domains"/>
    <property type="match status" value="1"/>
</dbReference>
<proteinExistence type="inferred from homology"/>
<reference evidence="6" key="1">
    <citation type="submission" date="2015-06" db="UniProtKB">
        <authorList>
            <consortium name="EnsemblPlants"/>
        </authorList>
    </citation>
    <scope>IDENTIFICATION</scope>
</reference>
<evidence type="ECO:0000256" key="5">
    <source>
        <dbReference type="ARBA" id="ARBA00023136"/>
    </source>
</evidence>
<keyword evidence="4" id="KW-1133">Transmembrane helix</keyword>
<evidence type="ECO:0000313" key="6">
    <source>
        <dbReference type="EnsemblPlants" id="EMT30577"/>
    </source>
</evidence>
<evidence type="ECO:0000256" key="4">
    <source>
        <dbReference type="ARBA" id="ARBA00022989"/>
    </source>
</evidence>
<dbReference type="PANTHER" id="PTHR11654">
    <property type="entry name" value="OLIGOPEPTIDE TRANSPORTER-RELATED"/>
    <property type="match status" value="1"/>
</dbReference>
<evidence type="ECO:0000256" key="1">
    <source>
        <dbReference type="ARBA" id="ARBA00004141"/>
    </source>
</evidence>
<dbReference type="SUPFAM" id="SSF103473">
    <property type="entry name" value="MFS general substrate transporter"/>
    <property type="match status" value="1"/>
</dbReference>